<evidence type="ECO:0000256" key="2">
    <source>
        <dbReference type="ARBA" id="ARBA00022448"/>
    </source>
</evidence>
<evidence type="ECO:0000256" key="4">
    <source>
        <dbReference type="ARBA" id="ARBA00022692"/>
    </source>
</evidence>
<dbReference type="SUPFAM" id="SSF161098">
    <property type="entry name" value="MetI-like"/>
    <property type="match status" value="1"/>
</dbReference>
<comment type="caution">
    <text evidence="9">The sequence shown here is derived from an EMBL/GenBank/DDBJ whole genome shotgun (WGS) entry which is preliminary data.</text>
</comment>
<dbReference type="Pfam" id="PF00528">
    <property type="entry name" value="BPD_transp_1"/>
    <property type="match status" value="1"/>
</dbReference>
<evidence type="ECO:0000313" key="10">
    <source>
        <dbReference type="Proteomes" id="UP001519273"/>
    </source>
</evidence>
<dbReference type="RefSeq" id="WP_209845987.1">
    <property type="nucleotide sequence ID" value="NZ_CBCRVE010000002.1"/>
</dbReference>
<keyword evidence="10" id="KW-1185">Reference proteome</keyword>
<dbReference type="InterPro" id="IPR043429">
    <property type="entry name" value="ArtM/GltK/GlnP/TcyL/YhdX-like"/>
</dbReference>
<name>A0ABS4H113_9BACL</name>
<dbReference type="PROSITE" id="PS50928">
    <property type="entry name" value="ABC_TM1"/>
    <property type="match status" value="1"/>
</dbReference>
<evidence type="ECO:0000256" key="6">
    <source>
        <dbReference type="ARBA" id="ARBA00023136"/>
    </source>
</evidence>
<evidence type="ECO:0000259" key="8">
    <source>
        <dbReference type="PROSITE" id="PS50928"/>
    </source>
</evidence>
<dbReference type="InterPro" id="IPR010065">
    <property type="entry name" value="AA_ABC_transptr_permease_3TM"/>
</dbReference>
<sequence length="222" mass="25232">MERTGIDLLIHSLPELGKGVVQTVLISLYTIIFSLAGGIMFGALRTSRLWWLRFLTRSYLELFRSIPILVWLFFFFFGLPIFFGINVPAFTSAVLVLSLWGISEIGEVVRGALQSLPKGQTEAGKSIGLNTFQLFRYVLLPQAVRRMIPPTISVFTRIIMTSSLTVLVGVTEMIKSGQQVIERNYTYGHAAIIIYGALFVFYFLICYPLSAYSRRLERRWTQ</sequence>
<protein>
    <submittedName>
        <fullName evidence="9">Polar amino acid transport system permease protein</fullName>
    </submittedName>
</protein>
<keyword evidence="5 7" id="KW-1133">Transmembrane helix</keyword>
<feature type="domain" description="ABC transmembrane type-1" evidence="8">
    <location>
        <begin position="20"/>
        <end position="206"/>
    </location>
</feature>
<reference evidence="9 10" key="1">
    <citation type="submission" date="2021-03" db="EMBL/GenBank/DDBJ databases">
        <title>Genomic Encyclopedia of Type Strains, Phase IV (KMG-IV): sequencing the most valuable type-strain genomes for metagenomic binning, comparative biology and taxonomic classification.</title>
        <authorList>
            <person name="Goeker M."/>
        </authorList>
    </citation>
    <scope>NUCLEOTIDE SEQUENCE [LARGE SCALE GENOMIC DNA]</scope>
    <source>
        <strain evidence="9 10">DSM 23491</strain>
    </source>
</reference>
<keyword evidence="4 7" id="KW-0812">Transmembrane</keyword>
<feature type="transmembrane region" description="Helical" evidence="7">
    <location>
        <begin position="186"/>
        <end position="209"/>
    </location>
</feature>
<dbReference type="CDD" id="cd06261">
    <property type="entry name" value="TM_PBP2"/>
    <property type="match status" value="1"/>
</dbReference>
<comment type="subcellular location">
    <subcellularLocation>
        <location evidence="1 7">Cell membrane</location>
        <topology evidence="1 7">Multi-pass membrane protein</topology>
    </subcellularLocation>
</comment>
<comment type="similarity">
    <text evidence="7">Belongs to the binding-protein-dependent transport system permease family.</text>
</comment>
<evidence type="ECO:0000256" key="3">
    <source>
        <dbReference type="ARBA" id="ARBA00022475"/>
    </source>
</evidence>
<accession>A0ABS4H113</accession>
<evidence type="ECO:0000313" key="9">
    <source>
        <dbReference type="EMBL" id="MBP1936156.1"/>
    </source>
</evidence>
<dbReference type="Proteomes" id="UP001519273">
    <property type="component" value="Unassembled WGS sequence"/>
</dbReference>
<dbReference type="NCBIfam" id="TIGR01726">
    <property type="entry name" value="HEQRo_perm_3TM"/>
    <property type="match status" value="1"/>
</dbReference>
<dbReference type="Gene3D" id="1.10.3720.10">
    <property type="entry name" value="MetI-like"/>
    <property type="match status" value="1"/>
</dbReference>
<evidence type="ECO:0000256" key="5">
    <source>
        <dbReference type="ARBA" id="ARBA00022989"/>
    </source>
</evidence>
<keyword evidence="2 7" id="KW-0813">Transport</keyword>
<organism evidence="9 10">
    <name type="scientific">Paenibacillus sediminis</name>
    <dbReference type="NCBI Taxonomy" id="664909"/>
    <lineage>
        <taxon>Bacteria</taxon>
        <taxon>Bacillati</taxon>
        <taxon>Bacillota</taxon>
        <taxon>Bacilli</taxon>
        <taxon>Bacillales</taxon>
        <taxon>Paenibacillaceae</taxon>
        <taxon>Paenibacillus</taxon>
    </lineage>
</organism>
<feature type="transmembrane region" description="Helical" evidence="7">
    <location>
        <begin position="89"/>
        <end position="109"/>
    </location>
</feature>
<feature type="transmembrane region" description="Helical" evidence="7">
    <location>
        <begin position="20"/>
        <end position="44"/>
    </location>
</feature>
<proteinExistence type="inferred from homology"/>
<keyword evidence="6 7" id="KW-0472">Membrane</keyword>
<evidence type="ECO:0000256" key="1">
    <source>
        <dbReference type="ARBA" id="ARBA00004651"/>
    </source>
</evidence>
<gene>
    <name evidence="9" type="ORF">J2Z20_001017</name>
</gene>
<dbReference type="InterPro" id="IPR035906">
    <property type="entry name" value="MetI-like_sf"/>
</dbReference>
<dbReference type="PANTHER" id="PTHR30614">
    <property type="entry name" value="MEMBRANE COMPONENT OF AMINO ACID ABC TRANSPORTER"/>
    <property type="match status" value="1"/>
</dbReference>
<dbReference type="EMBL" id="JAGGKP010000001">
    <property type="protein sequence ID" value="MBP1936156.1"/>
    <property type="molecule type" value="Genomic_DNA"/>
</dbReference>
<feature type="transmembrane region" description="Helical" evidence="7">
    <location>
        <begin position="154"/>
        <end position="174"/>
    </location>
</feature>
<evidence type="ECO:0000256" key="7">
    <source>
        <dbReference type="RuleBase" id="RU363032"/>
    </source>
</evidence>
<feature type="transmembrane region" description="Helical" evidence="7">
    <location>
        <begin position="65"/>
        <end position="83"/>
    </location>
</feature>
<dbReference type="InterPro" id="IPR000515">
    <property type="entry name" value="MetI-like"/>
</dbReference>
<dbReference type="PANTHER" id="PTHR30614:SF36">
    <property type="entry name" value="ABC TRANSPORTER MEMBRANE-SPANNING PERMEASE-GLUTAMINE TRANSPORT"/>
    <property type="match status" value="1"/>
</dbReference>
<keyword evidence="3" id="KW-1003">Cell membrane</keyword>